<dbReference type="Pfam" id="PF18911">
    <property type="entry name" value="PKD_4"/>
    <property type="match status" value="1"/>
</dbReference>
<evidence type="ECO:0000259" key="1">
    <source>
        <dbReference type="PROSITE" id="PS50093"/>
    </source>
</evidence>
<feature type="domain" description="PKD" evidence="1">
    <location>
        <begin position="59"/>
        <end position="100"/>
    </location>
</feature>
<dbReference type="InterPro" id="IPR000601">
    <property type="entry name" value="PKD_dom"/>
</dbReference>
<dbReference type="CDD" id="cd00146">
    <property type="entry name" value="PKD"/>
    <property type="match status" value="1"/>
</dbReference>
<evidence type="ECO:0000313" key="3">
    <source>
        <dbReference type="Proteomes" id="UP000533639"/>
    </source>
</evidence>
<dbReference type="InterPro" id="IPR013783">
    <property type="entry name" value="Ig-like_fold"/>
</dbReference>
<dbReference type="Gene3D" id="2.60.40.10">
    <property type="entry name" value="Immunoglobulins"/>
    <property type="match status" value="1"/>
</dbReference>
<dbReference type="InterPro" id="IPR035986">
    <property type="entry name" value="PKD_dom_sf"/>
</dbReference>
<keyword evidence="3" id="KW-1185">Reference proteome</keyword>
<gene>
    <name evidence="2" type="ORF">FLAPXU55_00092</name>
</gene>
<organism evidence="2 3">
    <name type="scientific">Flavobacterium panici</name>
    <dbReference type="NCBI Taxonomy" id="2654843"/>
    <lineage>
        <taxon>Bacteria</taxon>
        <taxon>Pseudomonadati</taxon>
        <taxon>Bacteroidota</taxon>
        <taxon>Flavobacteriia</taxon>
        <taxon>Flavobacteriales</taxon>
        <taxon>Flavobacteriaceae</taxon>
        <taxon>Flavobacterium</taxon>
    </lineage>
</organism>
<comment type="caution">
    <text evidence="2">The sequence shown here is derived from an EMBL/GenBank/DDBJ whole genome shotgun (WGS) entry which is preliminary data.</text>
</comment>
<dbReference type="SUPFAM" id="SSF49299">
    <property type="entry name" value="PKD domain"/>
    <property type="match status" value="1"/>
</dbReference>
<protein>
    <recommendedName>
        <fullName evidence="1">PKD domain-containing protein</fullName>
    </recommendedName>
</protein>
<evidence type="ECO:0000313" key="2">
    <source>
        <dbReference type="EMBL" id="CAC9972416.1"/>
    </source>
</evidence>
<accession>A0A9N8IZ02</accession>
<dbReference type="PROSITE" id="PS50093">
    <property type="entry name" value="PKD"/>
    <property type="match status" value="1"/>
</dbReference>
<dbReference type="EMBL" id="CAIJDE010000017">
    <property type="protein sequence ID" value="CAC9972416.1"/>
    <property type="molecule type" value="Genomic_DNA"/>
</dbReference>
<name>A0A9N8IZ02_9FLAO</name>
<proteinExistence type="predicted"/>
<dbReference type="Proteomes" id="UP000533639">
    <property type="component" value="Unassembled WGS sequence"/>
</dbReference>
<sequence>MKIAAKILLLLTVIFISDSCTEEQIDSITNCWGQSSKVEIQYSLDPLNAKKITYSVKYEGSGSLSSIKWTFGDGKPNVEGLRVTHTYETVGTYEIQADITVRKDQENCNVIEKKNIQVN</sequence>
<dbReference type="RefSeq" id="WP_180855972.1">
    <property type="nucleotide sequence ID" value="NZ_CAIJDE010000017.1"/>
</dbReference>
<dbReference type="AlphaFoldDB" id="A0A9N8IZ02"/>
<reference evidence="2 3" key="1">
    <citation type="submission" date="2020-06" db="EMBL/GenBank/DDBJ databases">
        <authorList>
            <person name="Criscuolo A."/>
        </authorList>
    </citation>
    <scope>NUCLEOTIDE SEQUENCE [LARGE SCALE GENOMIC DNA]</scope>
    <source>
        <strain evidence="2">PXU-55</strain>
    </source>
</reference>